<dbReference type="InterPro" id="IPR013785">
    <property type="entry name" value="Aldolase_TIM"/>
</dbReference>
<dbReference type="PANTHER" id="PTHR31268:SF29">
    <property type="entry name" value="GALACTINOL--SUCROSE GALACTOSYLTRANSFERASE 1-RELATED"/>
    <property type="match status" value="1"/>
</dbReference>
<dbReference type="GO" id="GO:0047274">
    <property type="term" value="F:galactinol-sucrose galactosyltransferase activity"/>
    <property type="evidence" value="ECO:0007669"/>
    <property type="project" value="UniProtKB-EC"/>
</dbReference>
<comment type="similarity">
    <text evidence="1">Belongs to the glycosyl hydrolases 36 family.</text>
</comment>
<comment type="catalytic activity">
    <reaction evidence="4">
        <text>alpha-D-galactosyl-(1-&gt;3)-1D-myo-inositol + sucrose = raffinose + myo-inositol</text>
        <dbReference type="Rhea" id="RHEA:20161"/>
        <dbReference type="ChEBI" id="CHEBI:16634"/>
        <dbReference type="ChEBI" id="CHEBI:17268"/>
        <dbReference type="ChEBI" id="CHEBI:17505"/>
        <dbReference type="ChEBI" id="CHEBI:17992"/>
        <dbReference type="EC" id="2.4.1.82"/>
    </reaction>
</comment>
<keyword evidence="3" id="KW-0119">Carbohydrate metabolism</keyword>
<dbReference type="InterPro" id="IPR008811">
    <property type="entry name" value="Glycosyl_hydrolases_36"/>
</dbReference>
<dbReference type="InterPro" id="IPR017853">
    <property type="entry name" value="GH"/>
</dbReference>
<keyword evidence="5" id="KW-0328">Glycosyltransferase</keyword>
<proteinExistence type="inferred from homology"/>
<keyword evidence="6" id="KW-1185">Reference proteome</keyword>
<comment type="caution">
    <text evidence="5">The sequence shown here is derived from an EMBL/GenBank/DDBJ whole genome shotgun (WGS) entry which is preliminary data.</text>
</comment>
<name>A0A9N7RJP4_STRHE</name>
<evidence type="ECO:0000313" key="5">
    <source>
        <dbReference type="EMBL" id="CAA0832491.1"/>
    </source>
</evidence>
<dbReference type="EMBL" id="CACSLK010027833">
    <property type="protein sequence ID" value="CAA0832491.1"/>
    <property type="molecule type" value="Genomic_DNA"/>
</dbReference>
<gene>
    <name evidence="5" type="ORF">SHERM_27786</name>
</gene>
<dbReference type="EC" id="2.4.1.82" evidence="2"/>
<evidence type="ECO:0000256" key="1">
    <source>
        <dbReference type="ARBA" id="ARBA00007240"/>
    </source>
</evidence>
<dbReference type="OrthoDB" id="4664297at2759"/>
<dbReference type="Proteomes" id="UP001153555">
    <property type="component" value="Unassembled WGS sequence"/>
</dbReference>
<evidence type="ECO:0000256" key="2">
    <source>
        <dbReference type="ARBA" id="ARBA00012708"/>
    </source>
</evidence>
<dbReference type="Gene3D" id="3.20.20.70">
    <property type="entry name" value="Aldolase class I"/>
    <property type="match status" value="1"/>
</dbReference>
<evidence type="ECO:0000313" key="6">
    <source>
        <dbReference type="Proteomes" id="UP001153555"/>
    </source>
</evidence>
<dbReference type="Pfam" id="PF05691">
    <property type="entry name" value="Raffinose_syn"/>
    <property type="match status" value="1"/>
</dbReference>
<reference evidence="5" key="1">
    <citation type="submission" date="2019-12" db="EMBL/GenBank/DDBJ databases">
        <authorList>
            <person name="Scholes J."/>
        </authorList>
    </citation>
    <scope>NUCLEOTIDE SEQUENCE</scope>
</reference>
<accession>A0A9N7RJP4</accession>
<dbReference type="AlphaFoldDB" id="A0A9N7RJP4"/>
<dbReference type="SUPFAM" id="SSF51445">
    <property type="entry name" value="(Trans)glycosidases"/>
    <property type="match status" value="1"/>
</dbReference>
<protein>
    <recommendedName>
        <fullName evidence="2">galactinol--sucrose galactosyltransferase</fullName>
        <ecNumber evidence="2">2.4.1.82</ecNumber>
    </recommendedName>
</protein>
<dbReference type="PANTHER" id="PTHR31268">
    <property type="match status" value="1"/>
</dbReference>
<evidence type="ECO:0000256" key="4">
    <source>
        <dbReference type="ARBA" id="ARBA00049426"/>
    </source>
</evidence>
<evidence type="ECO:0000256" key="3">
    <source>
        <dbReference type="ARBA" id="ARBA00023277"/>
    </source>
</evidence>
<sequence>MASFASADLSLSDGKLTVSGNYILTDIRDNVLLNPAKDNQGSFIGVKSDQYGSRLVFPIGKLRGLRFLCLYRFKLWWMTQRMGTCGQDIPCETQFLMVEVFEGSPSGEEDERQPQSPCYAVFLPIIEGDFRAALQGNVDDELEICFESGDPAVQEYEGRYVVYVAAGNDPYSLIEYSVKYLETHLQTFSHRDRREMPDMLNWFGWCTWDAFYTDVSAEGVKEGLKSLKEGGAPPKFRIIDDGWQTVGMDSIGTKAKLEDTANLADRLTHIRENHKFQNYGTSGDTGLHQFISNIKDEFSLKYVYMWHAIVGYWGGVQPGIVQMDQYKPEIVNVVPPLGVVSNGICFVLKSLMKNKVGLVNPEKIQAFYNDLHGYLASAGVDGVKVDNQSILEALGSGFGGRVKLARKYHESLEASVSRNFKNNGIIACMSHATDALYNTTKSGVVRASDDFFPRDPASHTIHVASVAYNTIFLGEFMQPDWDMFHSLHPMAEYHGAARAVGGCAIYVSDKPGNHDFDVLRKLVLPDGSTLRAKLPGRPTKDCMFSDPTRDGKSLLKIWNMNDFSGVIGVFNCQGASWSRETIKYMIHDQQPETISGVVRATDVPHLGSIVESGWNGDCIMYSHREGKLAYVPDKTTLPVQLKAREYEVFTVVPAKRLSNGAAFAPIGLLKMFNSGGAIKQVKYETEKTGCVDLKVVGCGTFGAYLSVMPKKIVIDGKDEVFEYEENSGFITVTLGVPEEELYQWKLTIEL</sequence>
<keyword evidence="5" id="KW-0808">Transferase</keyword>
<organism evidence="5 6">
    <name type="scientific">Striga hermonthica</name>
    <name type="common">Purple witchweed</name>
    <name type="synonym">Buchnera hermonthica</name>
    <dbReference type="NCBI Taxonomy" id="68872"/>
    <lineage>
        <taxon>Eukaryota</taxon>
        <taxon>Viridiplantae</taxon>
        <taxon>Streptophyta</taxon>
        <taxon>Embryophyta</taxon>
        <taxon>Tracheophyta</taxon>
        <taxon>Spermatophyta</taxon>
        <taxon>Magnoliopsida</taxon>
        <taxon>eudicotyledons</taxon>
        <taxon>Gunneridae</taxon>
        <taxon>Pentapetalae</taxon>
        <taxon>asterids</taxon>
        <taxon>lamiids</taxon>
        <taxon>Lamiales</taxon>
        <taxon>Orobanchaceae</taxon>
        <taxon>Buchnereae</taxon>
        <taxon>Striga</taxon>
    </lineage>
</organism>